<dbReference type="AlphaFoldDB" id="A0A840GAN3"/>
<evidence type="ECO:0000313" key="3">
    <source>
        <dbReference type="Proteomes" id="UP000587070"/>
    </source>
</evidence>
<dbReference type="EMBL" id="JACIGE010000008">
    <property type="protein sequence ID" value="MBB4247960.1"/>
    <property type="molecule type" value="Genomic_DNA"/>
</dbReference>
<protein>
    <submittedName>
        <fullName evidence="2">Uncharacterized protein</fullName>
    </submittedName>
</protein>
<dbReference type="Proteomes" id="UP000587070">
    <property type="component" value="Unassembled WGS sequence"/>
</dbReference>
<keyword evidence="1" id="KW-0812">Transmembrane</keyword>
<feature type="transmembrane region" description="Helical" evidence="1">
    <location>
        <begin position="42"/>
        <end position="61"/>
    </location>
</feature>
<name>A0A840GAN3_RHOTE</name>
<keyword evidence="1" id="KW-1133">Transmembrane helix</keyword>
<accession>A0A840GAN3</accession>
<feature type="transmembrane region" description="Helical" evidence="1">
    <location>
        <begin position="12"/>
        <end position="36"/>
    </location>
</feature>
<reference evidence="2 3" key="1">
    <citation type="submission" date="2020-08" db="EMBL/GenBank/DDBJ databases">
        <title>Genome sequencing of Purple Non-Sulfur Bacteria from various extreme environments.</title>
        <authorList>
            <person name="Mayer M."/>
        </authorList>
    </citation>
    <scope>NUCLEOTIDE SEQUENCE [LARGE SCALE GENOMIC DNA]</scope>
    <source>
        <strain evidence="2 3">2761</strain>
    </source>
</reference>
<comment type="caution">
    <text evidence="2">The sequence shown here is derived from an EMBL/GenBank/DDBJ whole genome shotgun (WGS) entry which is preliminary data.</text>
</comment>
<dbReference type="RefSeq" id="WP_153116901.1">
    <property type="nucleotide sequence ID" value="NZ_JACIGE010000008.1"/>
</dbReference>
<gene>
    <name evidence="2" type="ORF">GGD90_002346</name>
</gene>
<sequence>MEVIDMRRADRVFFGLLQVAVYAFVVFFIGLIFIPMFTEAGAPLWFVASAPGVALALLFVATRKAPGFVQGGDDK</sequence>
<proteinExistence type="predicted"/>
<evidence type="ECO:0000313" key="2">
    <source>
        <dbReference type="EMBL" id="MBB4247960.1"/>
    </source>
</evidence>
<keyword evidence="3" id="KW-1185">Reference proteome</keyword>
<evidence type="ECO:0000256" key="1">
    <source>
        <dbReference type="SAM" id="Phobius"/>
    </source>
</evidence>
<keyword evidence="1" id="KW-0472">Membrane</keyword>
<organism evidence="2 3">
    <name type="scientific">Rhodocyclus tenuis</name>
    <name type="common">Rhodospirillum tenue</name>
    <dbReference type="NCBI Taxonomy" id="1066"/>
    <lineage>
        <taxon>Bacteria</taxon>
        <taxon>Pseudomonadati</taxon>
        <taxon>Pseudomonadota</taxon>
        <taxon>Betaproteobacteria</taxon>
        <taxon>Rhodocyclales</taxon>
        <taxon>Rhodocyclaceae</taxon>
        <taxon>Rhodocyclus</taxon>
    </lineage>
</organism>